<dbReference type="Pfam" id="PF00691">
    <property type="entry name" value="OmpA"/>
    <property type="match status" value="1"/>
</dbReference>
<organism evidence="4 5">
    <name type="scientific">Pseudomonas graminis</name>
    <dbReference type="NCBI Taxonomy" id="158627"/>
    <lineage>
        <taxon>Bacteria</taxon>
        <taxon>Pseudomonadati</taxon>
        <taxon>Pseudomonadota</taxon>
        <taxon>Gammaproteobacteria</taxon>
        <taxon>Pseudomonadales</taxon>
        <taxon>Pseudomonadaceae</taxon>
        <taxon>Pseudomonas</taxon>
    </lineage>
</organism>
<evidence type="ECO:0000259" key="3">
    <source>
        <dbReference type="PROSITE" id="PS51123"/>
    </source>
</evidence>
<dbReference type="InterPro" id="IPR006665">
    <property type="entry name" value="OmpA-like"/>
</dbReference>
<evidence type="ECO:0000256" key="1">
    <source>
        <dbReference type="PROSITE-ProRule" id="PRU00473"/>
    </source>
</evidence>
<dbReference type="PANTHER" id="PTHR30329:SF20">
    <property type="entry name" value="EXPORTED PROTEIN"/>
    <property type="match status" value="1"/>
</dbReference>
<accession>A0A1I0HH57</accession>
<proteinExistence type="predicted"/>
<name>A0A1I0HH57_9PSED</name>
<evidence type="ECO:0000313" key="5">
    <source>
        <dbReference type="Proteomes" id="UP000182332"/>
    </source>
</evidence>
<feature type="compositionally biased region" description="Basic and acidic residues" evidence="2">
    <location>
        <begin position="77"/>
        <end position="86"/>
    </location>
</feature>
<keyword evidence="1" id="KW-0472">Membrane</keyword>
<feature type="domain" description="OmpA-like" evidence="3">
    <location>
        <begin position="158"/>
        <end position="274"/>
    </location>
</feature>
<dbReference type="PROSITE" id="PS51257">
    <property type="entry name" value="PROKAR_LIPOPROTEIN"/>
    <property type="match status" value="1"/>
</dbReference>
<dbReference type="GO" id="GO:0016020">
    <property type="term" value="C:membrane"/>
    <property type="evidence" value="ECO:0007669"/>
    <property type="project" value="UniProtKB-UniRule"/>
</dbReference>
<feature type="compositionally biased region" description="Polar residues" evidence="2">
    <location>
        <begin position="21"/>
        <end position="31"/>
    </location>
</feature>
<gene>
    <name evidence="4" type="ORF">SAMN05216197_12715</name>
</gene>
<dbReference type="Gene3D" id="3.30.1330.60">
    <property type="entry name" value="OmpA-like domain"/>
    <property type="match status" value="1"/>
</dbReference>
<dbReference type="PROSITE" id="PS51123">
    <property type="entry name" value="OMPA_2"/>
    <property type="match status" value="1"/>
</dbReference>
<feature type="region of interest" description="Disordered" evidence="2">
    <location>
        <begin position="70"/>
        <end position="99"/>
    </location>
</feature>
<dbReference type="OrthoDB" id="7030052at2"/>
<reference evidence="4 5" key="1">
    <citation type="submission" date="2016-10" db="EMBL/GenBank/DDBJ databases">
        <authorList>
            <person name="de Groot N.N."/>
        </authorList>
    </citation>
    <scope>NUCLEOTIDE SEQUENCE [LARGE SCALE GENOMIC DNA]</scope>
    <source>
        <strain evidence="4 5">DSM 11363</strain>
    </source>
</reference>
<feature type="compositionally biased region" description="Low complexity" evidence="2">
    <location>
        <begin position="87"/>
        <end position="99"/>
    </location>
</feature>
<feature type="compositionally biased region" description="Low complexity" evidence="2">
    <location>
        <begin position="311"/>
        <end position="361"/>
    </location>
</feature>
<protein>
    <submittedName>
        <fullName evidence="4">Outer membrane protein OmpA</fullName>
    </submittedName>
</protein>
<feature type="region of interest" description="Disordered" evidence="2">
    <location>
        <begin position="21"/>
        <end position="55"/>
    </location>
</feature>
<feature type="region of interest" description="Disordered" evidence="2">
    <location>
        <begin position="311"/>
        <end position="370"/>
    </location>
</feature>
<dbReference type="PANTHER" id="PTHR30329">
    <property type="entry name" value="STATOR ELEMENT OF FLAGELLAR MOTOR COMPLEX"/>
    <property type="match status" value="1"/>
</dbReference>
<dbReference type="AlphaFoldDB" id="A0A1I0HH57"/>
<sequence>MSANKSLAFAICLAVTGCAQTPQDQSASNDHWWSFGSGKGADAAPAAPAPAPSPAAAQVAKAQTETGTRWYWPFGSDHGEAEKKPEVAATQPAAAPPVAQAGDANKWWWPFGATDAKKDAAPAVAKVDPKVTQAWLDLNEPKVREAIKDSQFQLERRDDILVVTAPVDSTFNPKRPEMLLPTNLGPISRMAKIVEVDPRAAVLVLGHSDVATDADLKISQQRAQSVAAIFRLSGLQRNRLSLRGMGADMPRAASDSVPGRALNRRVEIILTPQDTMVAQMAKYNLPPAPTLLAVQTANAPAPAPVAAPTKAAAPVKSAAPVKKAAATKASAAKAPAAKKAPVKKAAPAKAKAAPAKAAAKKPAPDAQAGN</sequence>
<dbReference type="InterPro" id="IPR050330">
    <property type="entry name" value="Bact_OuterMem_StrucFunc"/>
</dbReference>
<dbReference type="SUPFAM" id="SSF103088">
    <property type="entry name" value="OmpA-like"/>
    <property type="match status" value="1"/>
</dbReference>
<dbReference type="EMBL" id="FOHW01000027">
    <property type="protein sequence ID" value="SET82379.1"/>
    <property type="molecule type" value="Genomic_DNA"/>
</dbReference>
<dbReference type="InterPro" id="IPR036737">
    <property type="entry name" value="OmpA-like_sf"/>
</dbReference>
<dbReference type="Proteomes" id="UP000182332">
    <property type="component" value="Unassembled WGS sequence"/>
</dbReference>
<dbReference type="RefSeq" id="WP_074891635.1">
    <property type="nucleotide sequence ID" value="NZ_FOHW01000027.1"/>
</dbReference>
<dbReference type="CDD" id="cd07185">
    <property type="entry name" value="OmpA_C-like"/>
    <property type="match status" value="1"/>
</dbReference>
<evidence type="ECO:0000256" key="2">
    <source>
        <dbReference type="SAM" id="MobiDB-lite"/>
    </source>
</evidence>
<evidence type="ECO:0000313" key="4">
    <source>
        <dbReference type="EMBL" id="SET82379.1"/>
    </source>
</evidence>